<dbReference type="AlphaFoldDB" id="A0A4Z0Q343"/>
<dbReference type="InterPro" id="IPR035948">
    <property type="entry name" value="YwqG-like_sf"/>
</dbReference>
<sequence length="299" mass="32959">MGRVEATVSIESKDTLRTRISRRLFGPSKGGGFPFYQPQRPTVFANSMIPEFLAPFAEQLQRYALPSIKIKATPLRTTGPASAASKFGGLPYLPLSLSYPRDGNGKPLLLLAQINLAELPATDWLPAAGLLQFYVPTHLGCETDESRVLYLSAAQAGKEMQSDFSFLPADHYEDSPVYCEHSLTFELTTEYGGTEDARFEADFNGLSAHDYEETLPESQKPEFGKLLGGEGHKLGGYAMFTQSDPRAYNSGTANDVQLLQIDIDEQIMFGDSGVAHFFINAQALQNGEFGEAYFYWDCC</sequence>
<reference evidence="1 2" key="1">
    <citation type="submission" date="2019-04" db="EMBL/GenBank/DDBJ databases">
        <authorList>
            <person name="Feng G."/>
            <person name="Zhang J."/>
            <person name="Zhu H."/>
        </authorList>
    </citation>
    <scope>NUCLEOTIDE SEQUENCE [LARGE SCALE GENOMIC DNA]</scope>
    <source>
        <strain evidence="1 2">JCM 31653</strain>
    </source>
</reference>
<protein>
    <submittedName>
        <fullName evidence="1">DUF1963 domain-containing protein</fullName>
    </submittedName>
</protein>
<dbReference type="InterPro" id="IPR015315">
    <property type="entry name" value="DUF1963"/>
</dbReference>
<dbReference type="Pfam" id="PF09234">
    <property type="entry name" value="DUF1963"/>
    <property type="match status" value="1"/>
</dbReference>
<evidence type="ECO:0000313" key="1">
    <source>
        <dbReference type="EMBL" id="TGE24125.1"/>
    </source>
</evidence>
<comment type="caution">
    <text evidence="1">The sequence shown here is derived from an EMBL/GenBank/DDBJ whole genome shotgun (WGS) entry which is preliminary data.</text>
</comment>
<evidence type="ECO:0000313" key="2">
    <source>
        <dbReference type="Proteomes" id="UP000297549"/>
    </source>
</evidence>
<name>A0A4Z0Q343_9BACT</name>
<dbReference type="PANTHER" id="PTHR36436:SF6">
    <property type="entry name" value="SLL5081 PROTEIN"/>
    <property type="match status" value="1"/>
</dbReference>
<proteinExistence type="predicted"/>
<dbReference type="Gene3D" id="2.30.320.10">
    <property type="entry name" value="YwqG-like"/>
    <property type="match status" value="1"/>
</dbReference>
<keyword evidence="2" id="KW-1185">Reference proteome</keyword>
<dbReference type="EMBL" id="SRLC01000001">
    <property type="protein sequence ID" value="TGE24125.1"/>
    <property type="molecule type" value="Genomic_DNA"/>
</dbReference>
<gene>
    <name evidence="1" type="ORF">E5K00_02610</name>
</gene>
<accession>A0A4Z0Q343</accession>
<dbReference type="OrthoDB" id="57088at2"/>
<dbReference type="Proteomes" id="UP000297549">
    <property type="component" value="Unassembled WGS sequence"/>
</dbReference>
<dbReference type="SUPFAM" id="SSF103032">
    <property type="entry name" value="Hypothetical protein YwqG"/>
    <property type="match status" value="1"/>
</dbReference>
<dbReference type="PANTHER" id="PTHR36436">
    <property type="entry name" value="SLL5081 PROTEIN"/>
    <property type="match status" value="1"/>
</dbReference>
<organism evidence="1 2">
    <name type="scientific">Hymenobacter aquaticus</name>
    <dbReference type="NCBI Taxonomy" id="1867101"/>
    <lineage>
        <taxon>Bacteria</taxon>
        <taxon>Pseudomonadati</taxon>
        <taxon>Bacteroidota</taxon>
        <taxon>Cytophagia</taxon>
        <taxon>Cytophagales</taxon>
        <taxon>Hymenobacteraceae</taxon>
        <taxon>Hymenobacter</taxon>
    </lineage>
</organism>